<evidence type="ECO:0000256" key="30">
    <source>
        <dbReference type="ARBA" id="ARBA00048990"/>
    </source>
</evidence>
<dbReference type="GO" id="GO:0016174">
    <property type="term" value="F:NAD(P)H oxidase H2O2-forming activity"/>
    <property type="evidence" value="ECO:0007669"/>
    <property type="project" value="UniProtKB-EC"/>
</dbReference>
<dbReference type="Gene3D" id="3.50.50.60">
    <property type="entry name" value="FAD/NAD(P)-binding domain"/>
    <property type="match status" value="4"/>
</dbReference>
<evidence type="ECO:0000256" key="17">
    <source>
        <dbReference type="ARBA" id="ARBA00023136"/>
    </source>
</evidence>
<comment type="catalytic activity">
    <reaction evidence="31">
        <text>N,N-dimethylaniline + NADPH + O2 + H(+) = N,N-dimethylaniline N-oxide + NADP(+) + H2O</text>
        <dbReference type="Rhea" id="RHEA:24468"/>
        <dbReference type="ChEBI" id="CHEBI:15377"/>
        <dbReference type="ChEBI" id="CHEBI:15378"/>
        <dbReference type="ChEBI" id="CHEBI:15379"/>
        <dbReference type="ChEBI" id="CHEBI:16269"/>
        <dbReference type="ChEBI" id="CHEBI:17735"/>
        <dbReference type="ChEBI" id="CHEBI:57783"/>
        <dbReference type="ChEBI" id="CHEBI:58349"/>
        <dbReference type="EC" id="1.14.13.8"/>
    </reaction>
    <physiologicalReaction direction="left-to-right" evidence="31">
        <dbReference type="Rhea" id="RHEA:24469"/>
    </physiologicalReaction>
</comment>
<dbReference type="GO" id="GO:0004499">
    <property type="term" value="F:N,N-dimethylaniline monooxygenase activity"/>
    <property type="evidence" value="ECO:0007669"/>
    <property type="project" value="InterPro"/>
</dbReference>
<keyword evidence="12" id="KW-0521">NADP</keyword>
<dbReference type="EC" id="1.-.-.-" evidence="33"/>
<evidence type="ECO:0000256" key="27">
    <source>
        <dbReference type="ARBA" id="ARBA00048088"/>
    </source>
</evidence>
<evidence type="ECO:0000256" key="12">
    <source>
        <dbReference type="ARBA" id="ARBA00022857"/>
    </source>
</evidence>
<evidence type="ECO:0000256" key="6">
    <source>
        <dbReference type="ARBA" id="ARBA00022553"/>
    </source>
</evidence>
<evidence type="ECO:0000256" key="34">
    <source>
        <dbReference type="SAM" id="Phobius"/>
    </source>
</evidence>
<comment type="catalytic activity">
    <reaction evidence="29">
        <text>(2E)-geranial + NADPH + O2 + H(+) = (1E)-2,6-dimethylhepta-1,5-dien-1-yl formate + NADP(+) + H2O</text>
        <dbReference type="Rhea" id="RHEA:54860"/>
        <dbReference type="ChEBI" id="CHEBI:15377"/>
        <dbReference type="ChEBI" id="CHEBI:15378"/>
        <dbReference type="ChEBI" id="CHEBI:15379"/>
        <dbReference type="ChEBI" id="CHEBI:16980"/>
        <dbReference type="ChEBI" id="CHEBI:57783"/>
        <dbReference type="ChEBI" id="CHEBI:58349"/>
        <dbReference type="ChEBI" id="CHEBI:138375"/>
    </reaction>
    <physiologicalReaction direction="left-to-right" evidence="29">
        <dbReference type="Rhea" id="RHEA:54861"/>
    </physiologicalReaction>
</comment>
<comment type="catalytic activity">
    <reaction evidence="20">
        <text>hypotaurine + NADH + O2 + H(+) = taurine + NAD(+) + H2O</text>
        <dbReference type="Rhea" id="RHEA:74111"/>
        <dbReference type="ChEBI" id="CHEBI:15377"/>
        <dbReference type="ChEBI" id="CHEBI:15378"/>
        <dbReference type="ChEBI" id="CHEBI:15379"/>
        <dbReference type="ChEBI" id="CHEBI:57540"/>
        <dbReference type="ChEBI" id="CHEBI:57853"/>
        <dbReference type="ChEBI" id="CHEBI:57945"/>
        <dbReference type="ChEBI" id="CHEBI:507393"/>
        <dbReference type="EC" id="1.14.13.8"/>
    </reaction>
    <physiologicalReaction direction="left-to-right" evidence="20">
        <dbReference type="Rhea" id="RHEA:74112"/>
    </physiologicalReaction>
</comment>
<dbReference type="Pfam" id="PF00743">
    <property type="entry name" value="FMO-like"/>
    <property type="match status" value="2"/>
</dbReference>
<evidence type="ECO:0000256" key="24">
    <source>
        <dbReference type="ARBA" id="ARBA00047864"/>
    </source>
</evidence>
<evidence type="ECO:0000256" key="1">
    <source>
        <dbReference type="ARBA" id="ARBA00001974"/>
    </source>
</evidence>
<evidence type="ECO:0000256" key="2">
    <source>
        <dbReference type="ARBA" id="ARBA00004389"/>
    </source>
</evidence>
<evidence type="ECO:0000256" key="19">
    <source>
        <dbReference type="ARBA" id="ARBA00045957"/>
    </source>
</evidence>
<comment type="catalytic activity">
    <reaction evidence="21">
        <text>hexan-3-one + NADPH + O2 + H(+) = propyl propanoate + NADP(+) + H2O</text>
        <dbReference type="Rhea" id="RHEA:54848"/>
        <dbReference type="ChEBI" id="CHEBI:15377"/>
        <dbReference type="ChEBI" id="CHEBI:15378"/>
        <dbReference type="ChEBI" id="CHEBI:15379"/>
        <dbReference type="ChEBI" id="CHEBI:57783"/>
        <dbReference type="ChEBI" id="CHEBI:58349"/>
        <dbReference type="ChEBI" id="CHEBI:89828"/>
        <dbReference type="ChEBI" id="CHEBI:89891"/>
    </reaction>
    <physiologicalReaction direction="left-to-right" evidence="21">
        <dbReference type="Rhea" id="RHEA:54849"/>
    </physiologicalReaction>
</comment>
<comment type="function">
    <text evidence="18">Acts as a Baeyer-Villiger monooxygenase on a broad range of substrates. Catalyzes the insertion of an oxygen atom into a carbon-carbon bond adjacent to a carbonyl, which converts ketones to esters. Active on diverse carbonyl compounds, whereas soft nucleophiles are mostly non- or poorly reactive. In contrast with other forms of FMO it is non- or poorly active on 'classical' substrates such as drugs, pesticides, and dietary components containing soft nucleophilic heteroatoms. Able to oxidize drug molecules bearing a carbonyl group on an aliphatic chain, such as nabumetone and pentoxifylline. Also, in the absence of substrates, shows slow but yet significant NADPH oxidase activity. Acts as a positive modulator of cholesterol biosynthesis as well as glucose homeostasis, promoting metabolic aging via pleiotropic effects.</text>
</comment>
<keyword evidence="9" id="KW-0256">Endoplasmic reticulum</keyword>
<reference evidence="35" key="1">
    <citation type="submission" date="2020-08" db="EMBL/GenBank/DDBJ databases">
        <title>Multicomponent nature underlies the extraordinary mechanical properties of spider dragline silk.</title>
        <authorList>
            <person name="Kono N."/>
            <person name="Nakamura H."/>
            <person name="Mori M."/>
            <person name="Yoshida Y."/>
            <person name="Ohtoshi R."/>
            <person name="Malay A.D."/>
            <person name="Moran D.A.P."/>
            <person name="Tomita M."/>
            <person name="Numata K."/>
            <person name="Arakawa K."/>
        </authorList>
    </citation>
    <scope>NUCLEOTIDE SEQUENCE</scope>
</reference>
<protein>
    <recommendedName>
        <fullName evidence="33">Flavin-containing monooxygenase</fullName>
        <ecNumber evidence="33">1.-.-.-</ecNumber>
    </recommendedName>
</protein>
<keyword evidence="15 33" id="KW-0503">Monooxygenase</keyword>
<keyword evidence="36" id="KW-1185">Reference proteome</keyword>
<evidence type="ECO:0000256" key="13">
    <source>
        <dbReference type="ARBA" id="ARBA00022989"/>
    </source>
</evidence>
<dbReference type="FunFam" id="3.50.50.60:FF:000159">
    <property type="entry name" value="Dimethylaniline monooxygenase [N-oxide-forming]"/>
    <property type="match status" value="2"/>
</dbReference>
<comment type="catalytic activity">
    <reaction evidence="30">
        <text>heptan-4-one + NADPH + O2 + H(+) = propyl butanoate + NADP(+) + H2O</text>
        <dbReference type="Rhea" id="RHEA:54852"/>
        <dbReference type="ChEBI" id="CHEBI:15377"/>
        <dbReference type="ChEBI" id="CHEBI:15378"/>
        <dbReference type="ChEBI" id="CHEBI:15379"/>
        <dbReference type="ChEBI" id="CHEBI:57783"/>
        <dbReference type="ChEBI" id="CHEBI:58349"/>
        <dbReference type="ChEBI" id="CHEBI:89484"/>
        <dbReference type="ChEBI" id="CHEBI:89719"/>
    </reaction>
    <physiologicalReaction direction="left-to-right" evidence="30">
        <dbReference type="Rhea" id="RHEA:54853"/>
    </physiologicalReaction>
</comment>
<evidence type="ECO:0000256" key="31">
    <source>
        <dbReference type="ARBA" id="ARBA00049443"/>
    </source>
</evidence>
<dbReference type="InterPro" id="IPR002257">
    <property type="entry name" value="Flavin_mOase_5"/>
</dbReference>
<evidence type="ECO:0000313" key="36">
    <source>
        <dbReference type="Proteomes" id="UP000887013"/>
    </source>
</evidence>
<dbReference type="EMBL" id="BMAW01066880">
    <property type="protein sequence ID" value="GFT57003.1"/>
    <property type="molecule type" value="Genomic_DNA"/>
</dbReference>
<comment type="similarity">
    <text evidence="4 33">Belongs to the FMO family.</text>
</comment>
<evidence type="ECO:0000256" key="20">
    <source>
        <dbReference type="ARBA" id="ARBA00047338"/>
    </source>
</evidence>
<evidence type="ECO:0000256" key="23">
    <source>
        <dbReference type="ARBA" id="ARBA00047855"/>
    </source>
</evidence>
<evidence type="ECO:0000256" key="33">
    <source>
        <dbReference type="RuleBase" id="RU361177"/>
    </source>
</evidence>
<comment type="catalytic activity">
    <reaction evidence="23">
        <text>sulcatone + NADPH + O2 + H(+) = 4-methylpent-3-en-1-yl acetate + NADP(+) + H2O</text>
        <dbReference type="Rhea" id="RHEA:54864"/>
        <dbReference type="ChEBI" id="CHEBI:15377"/>
        <dbReference type="ChEBI" id="CHEBI:15378"/>
        <dbReference type="ChEBI" id="CHEBI:15379"/>
        <dbReference type="ChEBI" id="CHEBI:16310"/>
        <dbReference type="ChEBI" id="CHEBI:57783"/>
        <dbReference type="ChEBI" id="CHEBI:58349"/>
        <dbReference type="ChEBI" id="CHEBI:138373"/>
    </reaction>
    <physiologicalReaction direction="left-to-right" evidence="23">
        <dbReference type="Rhea" id="RHEA:54865"/>
    </physiologicalReaction>
</comment>
<keyword evidence="14 33" id="KW-0560">Oxidoreductase</keyword>
<dbReference type="InterPro" id="IPR050346">
    <property type="entry name" value="FMO-like"/>
</dbReference>
<proteinExistence type="inferred from homology"/>
<evidence type="ECO:0000256" key="8">
    <source>
        <dbReference type="ARBA" id="ARBA00022692"/>
    </source>
</evidence>
<gene>
    <name evidence="35" type="primary">Fmo5</name>
    <name evidence="35" type="ORF">NPIL_693992</name>
</gene>
<evidence type="ECO:0000256" key="11">
    <source>
        <dbReference type="ARBA" id="ARBA00022848"/>
    </source>
</evidence>
<organism evidence="35 36">
    <name type="scientific">Nephila pilipes</name>
    <name type="common">Giant wood spider</name>
    <name type="synonym">Nephila maculata</name>
    <dbReference type="NCBI Taxonomy" id="299642"/>
    <lineage>
        <taxon>Eukaryota</taxon>
        <taxon>Metazoa</taxon>
        <taxon>Ecdysozoa</taxon>
        <taxon>Arthropoda</taxon>
        <taxon>Chelicerata</taxon>
        <taxon>Arachnida</taxon>
        <taxon>Araneae</taxon>
        <taxon>Araneomorphae</taxon>
        <taxon>Entelegynae</taxon>
        <taxon>Araneoidea</taxon>
        <taxon>Nephilidae</taxon>
        <taxon>Nephila</taxon>
    </lineage>
</organism>
<dbReference type="Proteomes" id="UP000887013">
    <property type="component" value="Unassembled WGS sequence"/>
</dbReference>
<comment type="function">
    <text evidence="19">Broad spectrum monooxygenase that catalyzes the oxygenation of a wide variety of nitrogen- and sulfur-containing compounds including xenobiotics. Catalyzes the S-oxygenation of hypotaurine to produce taurine, an organic osmolyte involved in cell volume regulation as well as a variety of cytoprotective and developmental processes. In vitro, catalyzes the N-oxygenation of trimethylamine (TMA) to produce trimethylamine N-oxide (TMAO) and could therefore participate to the detoxification of this compound that is generated by the action of gut microbiota from dietary precursors such as choline, choline containing compounds, betaine or L-carnitine.</text>
</comment>
<evidence type="ECO:0000256" key="15">
    <source>
        <dbReference type="ARBA" id="ARBA00023033"/>
    </source>
</evidence>
<dbReference type="GO" id="GO:0006629">
    <property type="term" value="P:lipid metabolic process"/>
    <property type="evidence" value="ECO:0007669"/>
    <property type="project" value="UniProtKB-KW"/>
</dbReference>
<evidence type="ECO:0000256" key="22">
    <source>
        <dbReference type="ARBA" id="ARBA00047574"/>
    </source>
</evidence>
<dbReference type="GO" id="GO:0050660">
    <property type="term" value="F:flavin adenine dinucleotide binding"/>
    <property type="evidence" value="ECO:0007669"/>
    <property type="project" value="InterPro"/>
</dbReference>
<comment type="caution">
    <text evidence="35">The sequence shown here is derived from an EMBL/GenBank/DDBJ whole genome shotgun (WGS) entry which is preliminary data.</text>
</comment>
<dbReference type="AlphaFoldDB" id="A0A8X6P8E3"/>
<comment type="catalytic activity">
    <reaction evidence="24">
        <text>NADPH + O2 + H(+) = H2O2 + NADP(+)</text>
        <dbReference type="Rhea" id="RHEA:11260"/>
        <dbReference type="ChEBI" id="CHEBI:15378"/>
        <dbReference type="ChEBI" id="CHEBI:15379"/>
        <dbReference type="ChEBI" id="CHEBI:16240"/>
        <dbReference type="ChEBI" id="CHEBI:57783"/>
        <dbReference type="ChEBI" id="CHEBI:58349"/>
        <dbReference type="EC" id="1.6.3.1"/>
    </reaction>
    <physiologicalReaction direction="left-to-right" evidence="24">
        <dbReference type="Rhea" id="RHEA:11261"/>
    </physiologicalReaction>
</comment>
<dbReference type="InterPro" id="IPR000960">
    <property type="entry name" value="Flavin_mOase"/>
</dbReference>
<keyword evidence="16" id="KW-0443">Lipid metabolism</keyword>
<dbReference type="PRINTS" id="PR00370">
    <property type="entry name" value="FMOXYGENASE"/>
</dbReference>
<dbReference type="PANTHER" id="PTHR23023">
    <property type="entry name" value="DIMETHYLANILINE MONOOXYGENASE"/>
    <property type="match status" value="1"/>
</dbReference>
<keyword evidence="5" id="KW-0488">Methylation</keyword>
<comment type="catalytic activity">
    <reaction evidence="28">
        <text>octan-3-one + NADPH + O2 + H(+) = ethyl hexanoate + NADP(+) + H2O</text>
        <dbReference type="Rhea" id="RHEA:54856"/>
        <dbReference type="ChEBI" id="CHEBI:15377"/>
        <dbReference type="ChEBI" id="CHEBI:15378"/>
        <dbReference type="ChEBI" id="CHEBI:15379"/>
        <dbReference type="ChEBI" id="CHEBI:57783"/>
        <dbReference type="ChEBI" id="CHEBI:58349"/>
        <dbReference type="ChEBI" id="CHEBI:80946"/>
        <dbReference type="ChEBI" id="CHEBI:86055"/>
    </reaction>
    <physiologicalReaction direction="left-to-right" evidence="28">
        <dbReference type="Rhea" id="RHEA:54857"/>
    </physiologicalReaction>
</comment>
<comment type="subcellular location">
    <subcellularLocation>
        <location evidence="2">Endoplasmic reticulum membrane</location>
        <topology evidence="2">Single-pass membrane protein</topology>
    </subcellularLocation>
    <subcellularLocation>
        <location evidence="3">Microsome membrane</location>
    </subcellularLocation>
</comment>
<keyword evidence="6" id="KW-0597">Phosphoprotein</keyword>
<evidence type="ECO:0000256" key="28">
    <source>
        <dbReference type="ARBA" id="ARBA00048459"/>
    </source>
</evidence>
<keyword evidence="11" id="KW-0492">Microsome</keyword>
<evidence type="ECO:0000256" key="5">
    <source>
        <dbReference type="ARBA" id="ARBA00022481"/>
    </source>
</evidence>
<evidence type="ECO:0000256" key="14">
    <source>
        <dbReference type="ARBA" id="ARBA00023002"/>
    </source>
</evidence>
<evidence type="ECO:0000256" key="18">
    <source>
        <dbReference type="ARBA" id="ARBA00045722"/>
    </source>
</evidence>
<comment type="catalytic activity">
    <reaction evidence="32">
        <text>octan-3-one + NADPH + O2 + H(+) = pentyl propanoate + NADP(+) + H2O</text>
        <dbReference type="Rhea" id="RHEA:54840"/>
        <dbReference type="ChEBI" id="CHEBI:15377"/>
        <dbReference type="ChEBI" id="CHEBI:15378"/>
        <dbReference type="ChEBI" id="CHEBI:15379"/>
        <dbReference type="ChEBI" id="CHEBI:57783"/>
        <dbReference type="ChEBI" id="CHEBI:58349"/>
        <dbReference type="ChEBI" id="CHEBI:80946"/>
        <dbReference type="ChEBI" id="CHEBI:87373"/>
    </reaction>
    <physiologicalReaction direction="left-to-right" evidence="32">
        <dbReference type="Rhea" id="RHEA:54841"/>
    </physiologicalReaction>
</comment>
<feature type="transmembrane region" description="Helical" evidence="34">
    <location>
        <begin position="1034"/>
        <end position="1054"/>
    </location>
</feature>
<name>A0A8X6P8E3_NEPPI</name>
<comment type="cofactor">
    <cofactor evidence="1 33">
        <name>FAD</name>
        <dbReference type="ChEBI" id="CHEBI:57692"/>
    </cofactor>
</comment>
<evidence type="ECO:0000256" key="25">
    <source>
        <dbReference type="ARBA" id="ARBA00047977"/>
    </source>
</evidence>
<comment type="catalytic activity">
    <reaction evidence="22">
        <text>heptan-2-one + NADPH + O2 + H(+) = pentyl acetate + NADP(+) + H2O</text>
        <dbReference type="Rhea" id="RHEA:54836"/>
        <dbReference type="ChEBI" id="CHEBI:5672"/>
        <dbReference type="ChEBI" id="CHEBI:15377"/>
        <dbReference type="ChEBI" id="CHEBI:15378"/>
        <dbReference type="ChEBI" id="CHEBI:15379"/>
        <dbReference type="ChEBI" id="CHEBI:57783"/>
        <dbReference type="ChEBI" id="CHEBI:58349"/>
        <dbReference type="ChEBI" id="CHEBI:87362"/>
    </reaction>
    <physiologicalReaction direction="left-to-right" evidence="22">
        <dbReference type="Rhea" id="RHEA:54837"/>
    </physiologicalReaction>
</comment>
<dbReference type="InterPro" id="IPR020946">
    <property type="entry name" value="Flavin_mOase-like"/>
</dbReference>
<dbReference type="GO" id="GO:0050661">
    <property type="term" value="F:NADP binding"/>
    <property type="evidence" value="ECO:0007669"/>
    <property type="project" value="InterPro"/>
</dbReference>
<dbReference type="PRINTS" id="PR01125">
    <property type="entry name" value="FMOXYGENASE5"/>
</dbReference>
<accession>A0A8X6P8E3</accession>
<keyword evidence="17 34" id="KW-0472">Membrane</keyword>
<evidence type="ECO:0000256" key="29">
    <source>
        <dbReference type="ARBA" id="ARBA00048989"/>
    </source>
</evidence>
<evidence type="ECO:0000256" key="32">
    <source>
        <dbReference type="ARBA" id="ARBA00049475"/>
    </source>
</evidence>
<dbReference type="GO" id="GO:0034899">
    <property type="term" value="F:trimethylamine monooxygenase activity"/>
    <property type="evidence" value="ECO:0007669"/>
    <property type="project" value="UniProtKB-EC"/>
</dbReference>
<dbReference type="InterPro" id="IPR036188">
    <property type="entry name" value="FAD/NAD-bd_sf"/>
</dbReference>
<comment type="catalytic activity">
    <reaction evidence="25">
        <text>hexan-3-one + NADPH + O2 + H(+) = ethyl butanoate + NADP(+) + H2O</text>
        <dbReference type="Rhea" id="RHEA:54844"/>
        <dbReference type="ChEBI" id="CHEBI:15377"/>
        <dbReference type="ChEBI" id="CHEBI:15378"/>
        <dbReference type="ChEBI" id="CHEBI:15379"/>
        <dbReference type="ChEBI" id="CHEBI:57783"/>
        <dbReference type="ChEBI" id="CHEBI:58349"/>
        <dbReference type="ChEBI" id="CHEBI:88764"/>
        <dbReference type="ChEBI" id="CHEBI:89891"/>
    </reaction>
    <physiologicalReaction direction="left-to-right" evidence="25">
        <dbReference type="Rhea" id="RHEA:54845"/>
    </physiologicalReaction>
</comment>
<dbReference type="OrthoDB" id="66881at2759"/>
<dbReference type="GO" id="GO:0005789">
    <property type="term" value="C:endoplasmic reticulum membrane"/>
    <property type="evidence" value="ECO:0007669"/>
    <property type="project" value="UniProtKB-SubCell"/>
</dbReference>
<evidence type="ECO:0000313" key="35">
    <source>
        <dbReference type="EMBL" id="GFT57003.1"/>
    </source>
</evidence>
<keyword evidence="7 33" id="KW-0285">Flavoprotein</keyword>
<keyword evidence="13 34" id="KW-1133">Transmembrane helix</keyword>
<evidence type="ECO:0000256" key="16">
    <source>
        <dbReference type="ARBA" id="ARBA00023098"/>
    </source>
</evidence>
<evidence type="ECO:0000256" key="3">
    <source>
        <dbReference type="ARBA" id="ARBA00004524"/>
    </source>
</evidence>
<evidence type="ECO:0000256" key="9">
    <source>
        <dbReference type="ARBA" id="ARBA00022824"/>
    </source>
</evidence>
<evidence type="ECO:0000256" key="4">
    <source>
        <dbReference type="ARBA" id="ARBA00009183"/>
    </source>
</evidence>
<sequence>MDVSKRVAVVGAGISGLLAIKSLKEEGFFPLCFEKTSHFGGLWHYHEDDTKGVPSVMWSTSLNNSKEPGAISDFPAKAEAPNFMRHFQVLEMLQDYASKFDLLKHIRYNKEVVKIIRADDYDVTGKWRVSVKDVETEEISEDTYDGVLICTGHLSIENIPFFCGMNSFKGKIIHTHSLKKIIEFDNQEVCVVGTGSSALDAAVEISHVARQVYLSVRTPAWITTRHGPYGYPIDWTIFNYDHLLLQKILPTSWISKIVEEIYVNPRFSHSLYNIHPKHGVNDRDPTLNDGLPSRMMNGSLILKKNIKYFAEDGIVFEDEGDKITQVDTVVLGTGYRWEFPFLDPKDFVVDGNKIHLYKCVFPPHMPHHTLGIIGFVVPLGPGVPCSEMQCRWASRVFSGKCKLPSQSVMMKDIDKKYKENMKRFGELDTSHLHVDFVHYLDDLASKIGAKPSLLKLFFTDFWLFIACTFKVFVPYRYRLIGPHKWNGARDAILSAGQRMRAPLQAEKHLNYKIFQGSQDISCFISLKCYSSNKRLKEPQLNNWMQRENGFKKNSSYRWRTYGTIDNEMSQRRRNRANMLRENELCRSKEMGALSDFPPKENAPNYMHNKQVHDYLMSYAKAFDLLKHINLNKEVVKVDLADDYDETGRLKVVIKDLKTLTVSEAVYDGVCVNIGHHVYPNMPSFKGMETFKGKVMHTHSLKKVSEFDDKVVVVVGVGNSGMDAAVEISGVASQVYLSTRRGAWVVPRVGPWGLPLDIALQRRYLDILFKILPYNFVCWVSEKVLNERFDHSMYNLKPEHRIWSQHATISDSLPIKLLSGTVLVRKNIREFVENGVIFENDKNVTECDAVVFATGYKIKFPFLCDDLTTVRNNEVHLYKYIFPPHMKHPTLAILGLIQVVGAGFPVGEAQARWASLVMNGKLSLPSKKEMEADVEAKKEENRKRYTHSERHTIQADYIPYLDEITTLFGAKPNLFKIFFTDPMLFWNLWFGPSLPYQYRLQGPHPWPGARRAILDWKKRIVRPLKSDYNGENHSLIILKITLFIFIFAILIAFFLKDLL</sequence>
<evidence type="ECO:0000256" key="21">
    <source>
        <dbReference type="ARBA" id="ARBA00047426"/>
    </source>
</evidence>
<keyword evidence="10 33" id="KW-0274">FAD</keyword>
<dbReference type="SUPFAM" id="SSF51905">
    <property type="entry name" value="FAD/NAD(P)-binding domain"/>
    <property type="match status" value="4"/>
</dbReference>
<evidence type="ECO:0000256" key="7">
    <source>
        <dbReference type="ARBA" id="ARBA00022630"/>
    </source>
</evidence>
<keyword evidence="8 34" id="KW-0812">Transmembrane</keyword>
<comment type="catalytic activity">
    <reaction evidence="26">
        <text>hypotaurine + NADPH + O2 + H(+) = taurine + NADP(+) + H2O</text>
        <dbReference type="Rhea" id="RHEA:69819"/>
        <dbReference type="ChEBI" id="CHEBI:15377"/>
        <dbReference type="ChEBI" id="CHEBI:15378"/>
        <dbReference type="ChEBI" id="CHEBI:15379"/>
        <dbReference type="ChEBI" id="CHEBI:57783"/>
        <dbReference type="ChEBI" id="CHEBI:57853"/>
        <dbReference type="ChEBI" id="CHEBI:58349"/>
        <dbReference type="ChEBI" id="CHEBI:507393"/>
        <dbReference type="EC" id="1.14.13.8"/>
    </reaction>
    <physiologicalReaction direction="left-to-right" evidence="26">
        <dbReference type="Rhea" id="RHEA:69820"/>
    </physiologicalReaction>
</comment>
<comment type="catalytic activity">
    <reaction evidence="27">
        <text>trimethylamine + NADPH + O2 = trimethylamine N-oxide + NADP(+) + H2O</text>
        <dbReference type="Rhea" id="RHEA:31979"/>
        <dbReference type="ChEBI" id="CHEBI:15377"/>
        <dbReference type="ChEBI" id="CHEBI:15379"/>
        <dbReference type="ChEBI" id="CHEBI:15724"/>
        <dbReference type="ChEBI" id="CHEBI:57783"/>
        <dbReference type="ChEBI" id="CHEBI:58349"/>
        <dbReference type="ChEBI" id="CHEBI:58389"/>
        <dbReference type="EC" id="1.14.13.148"/>
    </reaction>
    <physiologicalReaction direction="left-to-right" evidence="27">
        <dbReference type="Rhea" id="RHEA:31980"/>
    </physiologicalReaction>
</comment>
<evidence type="ECO:0000256" key="10">
    <source>
        <dbReference type="ARBA" id="ARBA00022827"/>
    </source>
</evidence>
<evidence type="ECO:0000256" key="26">
    <source>
        <dbReference type="ARBA" id="ARBA00048041"/>
    </source>
</evidence>